<evidence type="ECO:0000259" key="2">
    <source>
        <dbReference type="Pfam" id="PF13309"/>
    </source>
</evidence>
<name>A0A936YTB4_9HYPH</name>
<feature type="compositionally biased region" description="Basic and acidic residues" evidence="1">
    <location>
        <begin position="1"/>
        <end position="13"/>
    </location>
</feature>
<feature type="domain" description="Transcriptional regulator DauR-like HTH" evidence="2">
    <location>
        <begin position="164"/>
        <end position="210"/>
    </location>
</feature>
<feature type="region of interest" description="Disordered" evidence="1">
    <location>
        <begin position="1"/>
        <end position="27"/>
    </location>
</feature>
<evidence type="ECO:0000256" key="1">
    <source>
        <dbReference type="SAM" id="MobiDB-lite"/>
    </source>
</evidence>
<organism evidence="3 4">
    <name type="scientific">Rhizobium setariae</name>
    <dbReference type="NCBI Taxonomy" id="2801340"/>
    <lineage>
        <taxon>Bacteria</taxon>
        <taxon>Pseudomonadati</taxon>
        <taxon>Pseudomonadota</taxon>
        <taxon>Alphaproteobacteria</taxon>
        <taxon>Hyphomicrobiales</taxon>
        <taxon>Rhizobiaceae</taxon>
        <taxon>Rhizobium/Agrobacterium group</taxon>
        <taxon>Rhizobium</taxon>
    </lineage>
</organism>
<dbReference type="EMBL" id="JAEQNC010000025">
    <property type="protein sequence ID" value="MBL0375468.1"/>
    <property type="molecule type" value="Genomic_DNA"/>
</dbReference>
<reference evidence="3" key="1">
    <citation type="submission" date="2021-01" db="EMBL/GenBank/DDBJ databases">
        <title>Rhizobium sp. strain KVB221 16S ribosomal RNA gene Genome sequencing and assembly.</title>
        <authorList>
            <person name="Kang M."/>
        </authorList>
    </citation>
    <scope>NUCLEOTIDE SEQUENCE</scope>
    <source>
        <strain evidence="3">KVB221</strain>
    </source>
</reference>
<sequence length="225" mass="24744">MTKDDSEAEDSPKGRVSIDFSCGPGAAGRKSPIIRAAVAPFEARGIAELSDGVVSHCEGEIEAIADSLRDSLLQAFRAGATHFRAVVYARPLDEDACRSYIDSMTPVLASLNSEIVPINELRPSDVPLEWNGRLVAGVRELAAAPETVDVVDDQLRKARSIFGPLENLRRNERLKVLAWFRDQNVFQQRRAIDRIGVQMQVSRATIYNDMKALDRDDSDVSASGF</sequence>
<evidence type="ECO:0000313" key="3">
    <source>
        <dbReference type="EMBL" id="MBL0375468.1"/>
    </source>
</evidence>
<dbReference type="InterPro" id="IPR039445">
    <property type="entry name" value="DauR-like_HTH"/>
</dbReference>
<dbReference type="RefSeq" id="WP_201664011.1">
    <property type="nucleotide sequence ID" value="NZ_JAEQNC010000025.1"/>
</dbReference>
<dbReference type="Proteomes" id="UP000633219">
    <property type="component" value="Unassembled WGS sequence"/>
</dbReference>
<accession>A0A936YTB4</accession>
<proteinExistence type="predicted"/>
<dbReference type="AlphaFoldDB" id="A0A936YTB4"/>
<dbReference type="Pfam" id="PF13309">
    <property type="entry name" value="HTH_22"/>
    <property type="match status" value="1"/>
</dbReference>
<evidence type="ECO:0000313" key="4">
    <source>
        <dbReference type="Proteomes" id="UP000633219"/>
    </source>
</evidence>
<protein>
    <submittedName>
        <fullName evidence="3">Helix-turn-helix domain-containing protein</fullName>
    </submittedName>
</protein>
<gene>
    <name evidence="3" type="ORF">JJB09_26015</name>
</gene>
<comment type="caution">
    <text evidence="3">The sequence shown here is derived from an EMBL/GenBank/DDBJ whole genome shotgun (WGS) entry which is preliminary data.</text>
</comment>
<keyword evidence="4" id="KW-1185">Reference proteome</keyword>